<dbReference type="AlphaFoldDB" id="A0A0P6WA03"/>
<evidence type="ECO:0000256" key="2">
    <source>
        <dbReference type="ARBA" id="ARBA00022448"/>
    </source>
</evidence>
<keyword evidence="7 9" id="KW-0472">Membrane</keyword>
<reference evidence="10 11" key="1">
    <citation type="submission" date="2015-09" db="EMBL/GenBank/DDBJ databases">
        <authorList>
            <person name="Jackson K.R."/>
            <person name="Lunt B.L."/>
            <person name="Fisher J.N.B."/>
            <person name="Gardner A.V."/>
            <person name="Bailey M.E."/>
            <person name="Deus L.M."/>
            <person name="Earl A.S."/>
            <person name="Gibby P.D."/>
            <person name="Hartmann K.A."/>
            <person name="Liu J.E."/>
            <person name="Manci A.M."/>
            <person name="Nielsen D.A."/>
            <person name="Solomon M.B."/>
            <person name="Breakwell D.P."/>
            <person name="Burnett S.H."/>
            <person name="Grose J.H."/>
        </authorList>
    </citation>
    <scope>NUCLEOTIDE SEQUENCE [LARGE SCALE GENOMIC DNA]</scope>
    <source>
        <strain evidence="10 11">16</strain>
    </source>
</reference>
<feature type="transmembrane region" description="Helical" evidence="9">
    <location>
        <begin position="261"/>
        <end position="285"/>
    </location>
</feature>
<keyword evidence="3" id="KW-1003">Cell membrane</keyword>
<proteinExistence type="inferred from homology"/>
<dbReference type="GO" id="GO:0006865">
    <property type="term" value="P:amino acid transport"/>
    <property type="evidence" value="ECO:0007669"/>
    <property type="project" value="UniProtKB-KW"/>
</dbReference>
<evidence type="ECO:0000256" key="6">
    <source>
        <dbReference type="ARBA" id="ARBA00022989"/>
    </source>
</evidence>
<accession>A0A0P6WA03</accession>
<evidence type="ECO:0000256" key="7">
    <source>
        <dbReference type="ARBA" id="ARBA00023136"/>
    </source>
</evidence>
<comment type="similarity">
    <text evidence="8">Belongs to the binding-protein-dependent transport system permease family. LivHM subfamily.</text>
</comment>
<dbReference type="STRING" id="665126.ABB55_02730"/>
<evidence type="ECO:0000256" key="9">
    <source>
        <dbReference type="SAM" id="Phobius"/>
    </source>
</evidence>
<feature type="transmembrane region" description="Helical" evidence="9">
    <location>
        <begin position="42"/>
        <end position="61"/>
    </location>
</feature>
<dbReference type="RefSeq" id="WP_054357433.1">
    <property type="nucleotide sequence ID" value="NZ_JAPCYQ010000001.1"/>
</dbReference>
<evidence type="ECO:0000313" key="11">
    <source>
        <dbReference type="Proteomes" id="UP000048984"/>
    </source>
</evidence>
<evidence type="ECO:0000256" key="4">
    <source>
        <dbReference type="ARBA" id="ARBA00022692"/>
    </source>
</evidence>
<feature type="transmembrane region" description="Helical" evidence="9">
    <location>
        <begin position="149"/>
        <end position="170"/>
    </location>
</feature>
<feature type="transmembrane region" description="Helical" evidence="9">
    <location>
        <begin position="6"/>
        <end position="35"/>
    </location>
</feature>
<dbReference type="Pfam" id="PF02653">
    <property type="entry name" value="BPD_transp_2"/>
    <property type="match status" value="1"/>
</dbReference>
<dbReference type="GO" id="GO:0022857">
    <property type="term" value="F:transmembrane transporter activity"/>
    <property type="evidence" value="ECO:0007669"/>
    <property type="project" value="InterPro"/>
</dbReference>
<keyword evidence="11" id="KW-1185">Reference proteome</keyword>
<dbReference type="InterPro" id="IPR052157">
    <property type="entry name" value="BCAA_transport_permease"/>
</dbReference>
<protein>
    <submittedName>
        <fullName evidence="10">ABC transporter permease</fullName>
    </submittedName>
</protein>
<dbReference type="CDD" id="cd06582">
    <property type="entry name" value="TM_PBP1_LivH_like"/>
    <property type="match status" value="1"/>
</dbReference>
<keyword evidence="2" id="KW-0813">Transport</keyword>
<comment type="caution">
    <text evidence="10">The sequence shown here is derived from an EMBL/GenBank/DDBJ whole genome shotgun (WGS) entry which is preliminary data.</text>
</comment>
<comment type="subcellular location">
    <subcellularLocation>
        <location evidence="1">Cell membrane</location>
        <topology evidence="1">Multi-pass membrane protein</topology>
    </subcellularLocation>
</comment>
<dbReference type="EMBL" id="LJYW01000001">
    <property type="protein sequence ID" value="KPL51270.1"/>
    <property type="molecule type" value="Genomic_DNA"/>
</dbReference>
<evidence type="ECO:0000256" key="3">
    <source>
        <dbReference type="ARBA" id="ARBA00022475"/>
    </source>
</evidence>
<evidence type="ECO:0000256" key="1">
    <source>
        <dbReference type="ARBA" id="ARBA00004651"/>
    </source>
</evidence>
<dbReference type="Proteomes" id="UP000048984">
    <property type="component" value="Unassembled WGS sequence"/>
</dbReference>
<evidence type="ECO:0000313" key="10">
    <source>
        <dbReference type="EMBL" id="KPL51270.1"/>
    </source>
</evidence>
<evidence type="ECO:0000256" key="8">
    <source>
        <dbReference type="ARBA" id="ARBA00037998"/>
    </source>
</evidence>
<dbReference type="PANTHER" id="PTHR11795">
    <property type="entry name" value="BRANCHED-CHAIN AMINO ACID TRANSPORT SYSTEM PERMEASE PROTEIN LIVH"/>
    <property type="match status" value="1"/>
</dbReference>
<keyword evidence="5" id="KW-0029">Amino-acid transport</keyword>
<evidence type="ECO:0000256" key="5">
    <source>
        <dbReference type="ARBA" id="ARBA00022970"/>
    </source>
</evidence>
<dbReference type="PANTHER" id="PTHR11795:SF451">
    <property type="entry name" value="ABC TRANSPORTER PERMEASE PROTEIN"/>
    <property type="match status" value="1"/>
</dbReference>
<feature type="transmembrane region" description="Helical" evidence="9">
    <location>
        <begin position="197"/>
        <end position="217"/>
    </location>
</feature>
<organism evidence="10 11">
    <name type="scientific">Prosthecodimorpha hirschii</name>
    <dbReference type="NCBI Taxonomy" id="665126"/>
    <lineage>
        <taxon>Bacteria</taxon>
        <taxon>Pseudomonadati</taxon>
        <taxon>Pseudomonadota</taxon>
        <taxon>Alphaproteobacteria</taxon>
        <taxon>Hyphomicrobiales</taxon>
        <taxon>Ancalomicrobiaceae</taxon>
        <taxon>Prosthecodimorpha</taxon>
    </lineage>
</organism>
<gene>
    <name evidence="10" type="ORF">ABB55_02730</name>
</gene>
<dbReference type="InterPro" id="IPR001851">
    <property type="entry name" value="ABC_transp_permease"/>
</dbReference>
<dbReference type="OrthoDB" id="9779023at2"/>
<keyword evidence="6 9" id="KW-1133">Transmembrane helix</keyword>
<name>A0A0P6WA03_9HYPH</name>
<dbReference type="GO" id="GO:0005886">
    <property type="term" value="C:plasma membrane"/>
    <property type="evidence" value="ECO:0007669"/>
    <property type="project" value="UniProtKB-SubCell"/>
</dbReference>
<sequence>MDKDLILLFLQQGIVSGMVVGSVYALLALSIVMIFKTSEVPNFAQGEIFMAAGYCALFLLVFQATPVWLAVPLTLVVAFAGAALFRRVVLTQVSRASGSPVNLVIATLGLSYVLKGLVRRTGFGDTPRSFPALVSTDGVMIGQASITRLDVAIFLTALAVMAFLFCLFAYTKVGRAMRAVGMNPKAARLMGVDLQRIHMLVWGLSAVVSAIAALLISPKILMTAEMGGIVTMAFAAAIVGGFTSLPGAVVGGFVIGIAENLVGLFISSRAIVVAPFVAIMLVLIVRPQGLFGGRVAIKKV</sequence>
<feature type="transmembrane region" description="Helical" evidence="9">
    <location>
        <begin position="67"/>
        <end position="85"/>
    </location>
</feature>
<feature type="transmembrane region" description="Helical" evidence="9">
    <location>
        <begin position="229"/>
        <end position="255"/>
    </location>
</feature>
<reference evidence="10 11" key="2">
    <citation type="submission" date="2015-10" db="EMBL/GenBank/DDBJ databases">
        <title>Draft Genome Sequence of Prosthecomicrobium hirschii ATCC 27832.</title>
        <authorList>
            <person name="Daniel J."/>
            <person name="Givan S.A."/>
            <person name="Brun Y.V."/>
            <person name="Brown P.J."/>
        </authorList>
    </citation>
    <scope>NUCLEOTIDE SEQUENCE [LARGE SCALE GENOMIC DNA]</scope>
    <source>
        <strain evidence="10 11">16</strain>
    </source>
</reference>
<keyword evidence="4 9" id="KW-0812">Transmembrane</keyword>